<evidence type="ECO:0000313" key="3">
    <source>
        <dbReference type="Proteomes" id="UP000523007"/>
    </source>
</evidence>
<feature type="region of interest" description="Disordered" evidence="1">
    <location>
        <begin position="30"/>
        <end position="69"/>
    </location>
</feature>
<reference evidence="2 3" key="1">
    <citation type="submission" date="2020-08" db="EMBL/GenBank/DDBJ databases">
        <title>Sequencing the genomes of 1000 actinobacteria strains.</title>
        <authorList>
            <person name="Klenk H.-P."/>
        </authorList>
    </citation>
    <scope>NUCLEOTIDE SEQUENCE [LARGE SCALE GENOMIC DNA]</scope>
    <source>
        <strain evidence="2 3">DSM 102030</strain>
    </source>
</reference>
<comment type="caution">
    <text evidence="2">The sequence shown here is derived from an EMBL/GenBank/DDBJ whole genome shotgun (WGS) entry which is preliminary data.</text>
</comment>
<evidence type="ECO:0000256" key="1">
    <source>
        <dbReference type="SAM" id="MobiDB-lite"/>
    </source>
</evidence>
<feature type="compositionally biased region" description="Basic and acidic residues" evidence="1">
    <location>
        <begin position="60"/>
        <end position="69"/>
    </location>
</feature>
<gene>
    <name evidence="2" type="ORF">F4561_003194</name>
</gene>
<proteinExistence type="predicted"/>
<dbReference type="AlphaFoldDB" id="A0A7W7RI38"/>
<accession>A0A7W7RI38</accession>
<dbReference type="EMBL" id="JACHJT010000001">
    <property type="protein sequence ID" value="MBB4932374.1"/>
    <property type="molecule type" value="Genomic_DNA"/>
</dbReference>
<sequence>MGQPRAAPLCTEPDRADTFVAENDAADILAAPRGRTSNHSPTSPIQSATSLVGGAVPRTGDVRCPRLSV</sequence>
<keyword evidence="3" id="KW-1185">Reference proteome</keyword>
<evidence type="ECO:0000313" key="2">
    <source>
        <dbReference type="EMBL" id="MBB4932374.1"/>
    </source>
</evidence>
<organism evidence="2 3">
    <name type="scientific">Lipingzhangella halophila</name>
    <dbReference type="NCBI Taxonomy" id="1783352"/>
    <lineage>
        <taxon>Bacteria</taxon>
        <taxon>Bacillati</taxon>
        <taxon>Actinomycetota</taxon>
        <taxon>Actinomycetes</taxon>
        <taxon>Streptosporangiales</taxon>
        <taxon>Nocardiopsidaceae</taxon>
        <taxon>Lipingzhangella</taxon>
    </lineage>
</organism>
<feature type="compositionally biased region" description="Polar residues" evidence="1">
    <location>
        <begin position="35"/>
        <end position="50"/>
    </location>
</feature>
<dbReference type="Proteomes" id="UP000523007">
    <property type="component" value="Unassembled WGS sequence"/>
</dbReference>
<name>A0A7W7RI38_9ACTN</name>
<protein>
    <submittedName>
        <fullName evidence="2">Uncharacterized protein</fullName>
    </submittedName>
</protein>